<keyword evidence="1" id="KW-1133">Transmembrane helix</keyword>
<keyword evidence="1" id="KW-0812">Transmembrane</keyword>
<name>A0A5J5D3E8_9PERO</name>
<comment type="caution">
    <text evidence="2">The sequence shown here is derived from an EMBL/GenBank/DDBJ whole genome shotgun (WGS) entry which is preliminary data.</text>
</comment>
<organism evidence="2 3">
    <name type="scientific">Etheostoma spectabile</name>
    <name type="common">orangethroat darter</name>
    <dbReference type="NCBI Taxonomy" id="54343"/>
    <lineage>
        <taxon>Eukaryota</taxon>
        <taxon>Metazoa</taxon>
        <taxon>Chordata</taxon>
        <taxon>Craniata</taxon>
        <taxon>Vertebrata</taxon>
        <taxon>Euteleostomi</taxon>
        <taxon>Actinopterygii</taxon>
        <taxon>Neopterygii</taxon>
        <taxon>Teleostei</taxon>
        <taxon>Neoteleostei</taxon>
        <taxon>Acanthomorphata</taxon>
        <taxon>Eupercaria</taxon>
        <taxon>Perciformes</taxon>
        <taxon>Percoidei</taxon>
        <taxon>Percidae</taxon>
        <taxon>Etheostomatinae</taxon>
        <taxon>Etheostoma</taxon>
    </lineage>
</organism>
<feature type="transmembrane region" description="Helical" evidence="1">
    <location>
        <begin position="15"/>
        <end position="36"/>
    </location>
</feature>
<evidence type="ECO:0000313" key="2">
    <source>
        <dbReference type="EMBL" id="KAA8589242.1"/>
    </source>
</evidence>
<feature type="transmembrane region" description="Helical" evidence="1">
    <location>
        <begin position="115"/>
        <end position="140"/>
    </location>
</feature>
<evidence type="ECO:0000313" key="3">
    <source>
        <dbReference type="Proteomes" id="UP000327493"/>
    </source>
</evidence>
<keyword evidence="3" id="KW-1185">Reference proteome</keyword>
<dbReference type="AlphaFoldDB" id="A0A5J5D3E8"/>
<reference evidence="2 3" key="1">
    <citation type="submission" date="2019-08" db="EMBL/GenBank/DDBJ databases">
        <title>A chromosome-level genome assembly, high-density linkage maps, and genome scans reveal the genomic architecture of hybrid incompatibilities underlying speciation via character displacement in darters (Percidae: Etheostominae).</title>
        <authorList>
            <person name="Moran R.L."/>
            <person name="Catchen J.M."/>
            <person name="Fuller R.C."/>
        </authorList>
    </citation>
    <scope>NUCLEOTIDE SEQUENCE [LARGE SCALE GENOMIC DNA]</scope>
    <source>
        <strain evidence="2">EspeVRDwgs_2016</strain>
        <tissue evidence="2">Muscle</tissue>
    </source>
</reference>
<dbReference type="EMBL" id="VOFY01000009">
    <property type="protein sequence ID" value="KAA8589242.1"/>
    <property type="molecule type" value="Genomic_DNA"/>
</dbReference>
<protein>
    <submittedName>
        <fullName evidence="2">Uncharacterized protein</fullName>
    </submittedName>
</protein>
<gene>
    <name evidence="2" type="ORF">FQN60_012607</name>
</gene>
<sequence length="149" mass="16390">MAFNMNHLECNLSQISPYVCLITARLALLDTTLNCICVQQRGSWRKRKQYRATSNTVFISQVCSMHGMALCWAVNLDSISAVHLPPTAAHGSSPKHQTGSGQIILTVPLENVTRVVLVLCLFVLLSPQYLCIVCEIICGYTESGLHSVL</sequence>
<accession>A0A5J5D3E8</accession>
<dbReference type="Proteomes" id="UP000327493">
    <property type="component" value="Chromosome 9"/>
</dbReference>
<evidence type="ECO:0000256" key="1">
    <source>
        <dbReference type="SAM" id="Phobius"/>
    </source>
</evidence>
<proteinExistence type="predicted"/>
<keyword evidence="1" id="KW-0472">Membrane</keyword>